<evidence type="ECO:0000313" key="3">
    <source>
        <dbReference type="Proteomes" id="UP001217417"/>
    </source>
</evidence>
<dbReference type="InterPro" id="IPR036928">
    <property type="entry name" value="AS_sf"/>
</dbReference>
<protein>
    <submittedName>
        <fullName evidence="2">Amidase signature domain-containing protein</fullName>
    </submittedName>
</protein>
<accession>A0AAD7QRV9</accession>
<comment type="caution">
    <text evidence="2">The sequence shown here is derived from an EMBL/GenBank/DDBJ whole genome shotgun (WGS) entry which is preliminary data.</text>
</comment>
<feature type="domain" description="Amidase" evidence="1">
    <location>
        <begin position="26"/>
        <end position="135"/>
    </location>
</feature>
<dbReference type="GeneID" id="80879084"/>
<dbReference type="InterPro" id="IPR023631">
    <property type="entry name" value="Amidase_dom"/>
</dbReference>
<dbReference type="SUPFAM" id="SSF75304">
    <property type="entry name" value="Amidase signature (AS) enzymes"/>
    <property type="match status" value="1"/>
</dbReference>
<organism evidence="2 3">
    <name type="scientific">Lipomyces tetrasporus</name>
    <dbReference type="NCBI Taxonomy" id="54092"/>
    <lineage>
        <taxon>Eukaryota</taxon>
        <taxon>Fungi</taxon>
        <taxon>Dikarya</taxon>
        <taxon>Ascomycota</taxon>
        <taxon>Saccharomycotina</taxon>
        <taxon>Lipomycetes</taxon>
        <taxon>Lipomycetales</taxon>
        <taxon>Lipomycetaceae</taxon>
        <taxon>Lipomyces</taxon>
    </lineage>
</organism>
<dbReference type="Gene3D" id="3.90.1300.10">
    <property type="entry name" value="Amidase signature (AS) domain"/>
    <property type="match status" value="1"/>
</dbReference>
<dbReference type="PANTHER" id="PTHR11895:SF169">
    <property type="entry name" value="GLUTAMYL-TRNA(GLN) AMIDOTRANSFERASE"/>
    <property type="match status" value="1"/>
</dbReference>
<sequence>MAPPTIGWTISQWRETQVACTQEEAIKRVIDLVAYFDKSDPAWITIATPEQINAQFDTLAQSGTVPKDLPLFGVPFAPKDNIDAATFPTTAACPAYLYEPEKDATIVAILKAAGAIVVGKTNLDQFACSIAQRKDTIGIL</sequence>
<dbReference type="GO" id="GO:0003824">
    <property type="term" value="F:catalytic activity"/>
    <property type="evidence" value="ECO:0007669"/>
    <property type="project" value="InterPro"/>
</dbReference>
<dbReference type="Pfam" id="PF01425">
    <property type="entry name" value="Amidase"/>
    <property type="match status" value="1"/>
</dbReference>
<dbReference type="InterPro" id="IPR000120">
    <property type="entry name" value="Amidase"/>
</dbReference>
<evidence type="ECO:0000259" key="1">
    <source>
        <dbReference type="Pfam" id="PF01425"/>
    </source>
</evidence>
<proteinExistence type="predicted"/>
<evidence type="ECO:0000313" key="2">
    <source>
        <dbReference type="EMBL" id="KAJ8100318.1"/>
    </source>
</evidence>
<gene>
    <name evidence="2" type="ORF">POJ06DRAFT_101582</name>
</gene>
<keyword evidence="3" id="KW-1185">Reference proteome</keyword>
<dbReference type="AlphaFoldDB" id="A0AAD7QRV9"/>
<dbReference type="RefSeq" id="XP_056043768.1">
    <property type="nucleotide sequence ID" value="XM_056183918.1"/>
</dbReference>
<reference evidence="2" key="1">
    <citation type="submission" date="2023-03" db="EMBL/GenBank/DDBJ databases">
        <title>Near-Complete genome sequence of Lipomyces tetrasporous NRRL Y-64009, an oleaginous yeast capable of growing on lignocellulosic hydrolysates.</title>
        <authorList>
            <consortium name="Lawrence Berkeley National Laboratory"/>
            <person name="Jagtap S.S."/>
            <person name="Liu J.-J."/>
            <person name="Walukiewicz H.E."/>
            <person name="Pangilinan J."/>
            <person name="Lipzen A."/>
            <person name="Ahrendt S."/>
            <person name="Koriabine M."/>
            <person name="Cobaugh K."/>
            <person name="Salamov A."/>
            <person name="Yoshinaga Y."/>
            <person name="Ng V."/>
            <person name="Daum C."/>
            <person name="Grigoriev I.V."/>
            <person name="Slininger P.J."/>
            <person name="Dien B.S."/>
            <person name="Jin Y.-S."/>
            <person name="Rao C.V."/>
        </authorList>
    </citation>
    <scope>NUCLEOTIDE SEQUENCE</scope>
    <source>
        <strain evidence="2">NRRL Y-64009</strain>
    </source>
</reference>
<dbReference type="EMBL" id="JARPMG010000005">
    <property type="protein sequence ID" value="KAJ8100318.1"/>
    <property type="molecule type" value="Genomic_DNA"/>
</dbReference>
<name>A0AAD7QRV9_9ASCO</name>
<dbReference type="Proteomes" id="UP001217417">
    <property type="component" value="Unassembled WGS sequence"/>
</dbReference>
<dbReference type="PANTHER" id="PTHR11895">
    <property type="entry name" value="TRANSAMIDASE"/>
    <property type="match status" value="1"/>
</dbReference>